<dbReference type="InterPro" id="IPR037221">
    <property type="entry name" value="H-type_lectin_dom_sf"/>
</dbReference>
<protein>
    <submittedName>
        <fullName evidence="2">H-type lectin domain protein</fullName>
    </submittedName>
</protein>
<evidence type="ECO:0000259" key="1">
    <source>
        <dbReference type="Pfam" id="PF09458"/>
    </source>
</evidence>
<organism evidence="2 3">
    <name type="scientific">Planktotalea frisia</name>
    <dbReference type="NCBI Taxonomy" id="696762"/>
    <lineage>
        <taxon>Bacteria</taxon>
        <taxon>Pseudomonadati</taxon>
        <taxon>Pseudomonadota</taxon>
        <taxon>Alphaproteobacteria</taxon>
        <taxon>Rhodobacterales</taxon>
        <taxon>Paracoccaceae</taxon>
        <taxon>Planktotalea</taxon>
    </lineage>
</organism>
<dbReference type="OrthoDB" id="7658568at2"/>
<accession>A0A1L9NR15</accession>
<dbReference type="AlphaFoldDB" id="A0A1L9NR15"/>
<dbReference type="RefSeq" id="WP_072632566.1">
    <property type="nucleotide sequence ID" value="NZ_JABBAN010000193.1"/>
</dbReference>
<dbReference type="Gene3D" id="2.60.40.2080">
    <property type="match status" value="1"/>
</dbReference>
<dbReference type="STRING" id="696762.PFRI_41070"/>
<feature type="domain" description="H-type lectin" evidence="1">
    <location>
        <begin position="39"/>
        <end position="104"/>
    </location>
</feature>
<dbReference type="GO" id="GO:0098636">
    <property type="term" value="C:protein complex involved in cell adhesion"/>
    <property type="evidence" value="ECO:0007669"/>
    <property type="project" value="TreeGrafter"/>
</dbReference>
<sequence length="116" mass="13353">MKRIRSHLFGIDQGEHIMFSDYENDGKMWSGNGTRQRKKTIVFSEPFEAPPSVHVSMSLMDLDKETNVRSDVLAKNISTTGFDLIFRTWGDTRVARVRLSWIAMGGLRDDDEWDVT</sequence>
<dbReference type="GO" id="GO:0009986">
    <property type="term" value="C:cell surface"/>
    <property type="evidence" value="ECO:0007669"/>
    <property type="project" value="TreeGrafter"/>
</dbReference>
<dbReference type="InterPro" id="IPR019019">
    <property type="entry name" value="H-type_lectin_domain"/>
</dbReference>
<keyword evidence="3" id="KW-1185">Reference proteome</keyword>
<evidence type="ECO:0000313" key="2">
    <source>
        <dbReference type="EMBL" id="OJI91622.1"/>
    </source>
</evidence>
<evidence type="ECO:0000313" key="3">
    <source>
        <dbReference type="Proteomes" id="UP000184514"/>
    </source>
</evidence>
<dbReference type="SUPFAM" id="SSF141086">
    <property type="entry name" value="Agglutinin HPA-like"/>
    <property type="match status" value="1"/>
</dbReference>
<dbReference type="EMBL" id="MLCB01000227">
    <property type="protein sequence ID" value="OJI91622.1"/>
    <property type="molecule type" value="Genomic_DNA"/>
</dbReference>
<dbReference type="Proteomes" id="UP000184514">
    <property type="component" value="Unassembled WGS sequence"/>
</dbReference>
<dbReference type="GO" id="GO:0045335">
    <property type="term" value="C:phagocytic vesicle"/>
    <property type="evidence" value="ECO:0007669"/>
    <property type="project" value="TreeGrafter"/>
</dbReference>
<proteinExistence type="predicted"/>
<dbReference type="Pfam" id="PF09458">
    <property type="entry name" value="H_lectin"/>
    <property type="match status" value="1"/>
</dbReference>
<dbReference type="GO" id="GO:0046871">
    <property type="term" value="F:N-acetylgalactosamine binding"/>
    <property type="evidence" value="ECO:0007669"/>
    <property type="project" value="TreeGrafter"/>
</dbReference>
<keyword evidence="2" id="KW-0430">Lectin</keyword>
<reference evidence="2 3" key="1">
    <citation type="submission" date="2016-10" db="EMBL/GenBank/DDBJ databases">
        <title>Genome sequence of Planktotalea frisia SH6-1.</title>
        <authorList>
            <person name="Poehlein A."/>
            <person name="Bakenhus I."/>
            <person name="Voget S."/>
            <person name="Brinkhoff T."/>
            <person name="Simon M."/>
        </authorList>
    </citation>
    <scope>NUCLEOTIDE SEQUENCE [LARGE SCALE GENOMIC DNA]</scope>
    <source>
        <strain evidence="2 3">SH6-1</strain>
    </source>
</reference>
<gene>
    <name evidence="2" type="ORF">PFRI_41070</name>
</gene>
<dbReference type="GO" id="GO:0030247">
    <property type="term" value="F:polysaccharide binding"/>
    <property type="evidence" value="ECO:0007669"/>
    <property type="project" value="TreeGrafter"/>
</dbReference>
<dbReference type="GO" id="GO:0098609">
    <property type="term" value="P:cell-cell adhesion"/>
    <property type="evidence" value="ECO:0007669"/>
    <property type="project" value="TreeGrafter"/>
</dbReference>
<name>A0A1L9NR15_9RHOB</name>
<dbReference type="GO" id="GO:0070492">
    <property type="term" value="F:oligosaccharide binding"/>
    <property type="evidence" value="ECO:0007669"/>
    <property type="project" value="TreeGrafter"/>
</dbReference>
<dbReference type="PANTHER" id="PTHR46938">
    <property type="entry name" value="DISCOIDIN-1 SUBUNIT A-RELATED-RELATED"/>
    <property type="match status" value="1"/>
</dbReference>
<dbReference type="InterPro" id="IPR052487">
    <property type="entry name" value="Galactose-binding_lectin"/>
</dbReference>
<comment type="caution">
    <text evidence="2">The sequence shown here is derived from an EMBL/GenBank/DDBJ whole genome shotgun (WGS) entry which is preliminary data.</text>
</comment>